<name>A0A1R1EMR6_9BACL</name>
<dbReference type="InterPro" id="IPR032710">
    <property type="entry name" value="NTF2-like_dom_sf"/>
</dbReference>
<dbReference type="InterPro" id="IPR009959">
    <property type="entry name" value="Cyclase_SnoaL-like"/>
</dbReference>
<dbReference type="Gene3D" id="3.10.450.50">
    <property type="match status" value="1"/>
</dbReference>
<accession>A0A1R1EMR6</accession>
<dbReference type="AlphaFoldDB" id="A0A1R1EMR6"/>
<dbReference type="Proteomes" id="UP000187172">
    <property type="component" value="Unassembled WGS sequence"/>
</dbReference>
<dbReference type="GO" id="GO:0030638">
    <property type="term" value="P:polyketide metabolic process"/>
    <property type="evidence" value="ECO:0007669"/>
    <property type="project" value="InterPro"/>
</dbReference>
<sequence length="116" mass="12929">MSTTRQQQVEAAVKWIEEAWKAGTLSQTGQAFIGQLEEAFTDRQYEVDDVMVQGEKVIARVVITGKHTGIFAGIPATGKTVRITQFHEFTVNDGRIVHRFGWYDTGTMLPQLQTGA</sequence>
<keyword evidence="2" id="KW-1185">Reference proteome</keyword>
<dbReference type="PANTHER" id="PTHR38436:SF1">
    <property type="entry name" value="ESTER CYCLASE"/>
    <property type="match status" value="1"/>
</dbReference>
<dbReference type="SUPFAM" id="SSF54427">
    <property type="entry name" value="NTF2-like"/>
    <property type="match status" value="1"/>
</dbReference>
<comment type="caution">
    <text evidence="1">The sequence shown here is derived from an EMBL/GenBank/DDBJ whole genome shotgun (WGS) entry which is preliminary data.</text>
</comment>
<dbReference type="Pfam" id="PF07366">
    <property type="entry name" value="SnoaL"/>
    <property type="match status" value="1"/>
</dbReference>
<organism evidence="1 2">
    <name type="scientific">Paenibacillus rhizosphaerae</name>
    <dbReference type="NCBI Taxonomy" id="297318"/>
    <lineage>
        <taxon>Bacteria</taxon>
        <taxon>Bacillati</taxon>
        <taxon>Bacillota</taxon>
        <taxon>Bacilli</taxon>
        <taxon>Bacillales</taxon>
        <taxon>Paenibacillaceae</taxon>
        <taxon>Paenibacillus</taxon>
    </lineage>
</organism>
<dbReference type="STRING" id="297318.BK138_19800"/>
<protein>
    <recommendedName>
        <fullName evidence="3">Ester cyclase</fullName>
    </recommendedName>
</protein>
<dbReference type="PANTHER" id="PTHR38436">
    <property type="entry name" value="POLYKETIDE CYCLASE SNOAL-LIKE DOMAIN"/>
    <property type="match status" value="1"/>
</dbReference>
<dbReference type="EMBL" id="MRTP01000005">
    <property type="protein sequence ID" value="OMF53144.1"/>
    <property type="molecule type" value="Genomic_DNA"/>
</dbReference>
<evidence type="ECO:0000313" key="1">
    <source>
        <dbReference type="EMBL" id="OMF53144.1"/>
    </source>
</evidence>
<evidence type="ECO:0000313" key="2">
    <source>
        <dbReference type="Proteomes" id="UP000187172"/>
    </source>
</evidence>
<dbReference type="RefSeq" id="WP_076172246.1">
    <property type="nucleotide sequence ID" value="NZ_MRTP01000005.1"/>
</dbReference>
<gene>
    <name evidence="1" type="ORF">BK138_19800</name>
</gene>
<proteinExistence type="predicted"/>
<evidence type="ECO:0008006" key="3">
    <source>
        <dbReference type="Google" id="ProtNLM"/>
    </source>
</evidence>
<reference evidence="1 2" key="1">
    <citation type="submission" date="2016-11" db="EMBL/GenBank/DDBJ databases">
        <title>Paenibacillus species isolates.</title>
        <authorList>
            <person name="Beno S.M."/>
        </authorList>
    </citation>
    <scope>NUCLEOTIDE SEQUENCE [LARGE SCALE GENOMIC DNA]</scope>
    <source>
        <strain evidence="1 2">FSL R5-0378</strain>
    </source>
</reference>